<dbReference type="Gene3D" id="3.30.110.170">
    <property type="entry name" value="Protein of unknown function (DUF541), domain 1"/>
    <property type="match status" value="1"/>
</dbReference>
<evidence type="ECO:0008006" key="3">
    <source>
        <dbReference type="Google" id="ProtNLM"/>
    </source>
</evidence>
<dbReference type="Gene3D" id="3.30.70.2970">
    <property type="entry name" value="Protein of unknown function (DUF541), domain 2"/>
    <property type="match status" value="1"/>
</dbReference>
<dbReference type="RefSeq" id="WP_088660132.1">
    <property type="nucleotide sequence ID" value="NZ_UHJL01000002.1"/>
</dbReference>
<dbReference type="InterPro" id="IPR052022">
    <property type="entry name" value="26kDa_periplasmic_antigen"/>
</dbReference>
<dbReference type="GO" id="GO:0006974">
    <property type="term" value="P:DNA damage response"/>
    <property type="evidence" value="ECO:0007669"/>
    <property type="project" value="TreeGrafter"/>
</dbReference>
<dbReference type="PIRSF" id="PIRSF029033">
    <property type="entry name" value="UCP029033"/>
    <property type="match status" value="1"/>
</dbReference>
<organism evidence="1 2">
    <name type="scientific">Fibrobacter succinogenes</name>
    <name type="common">Bacteroides succinogenes</name>
    <dbReference type="NCBI Taxonomy" id="833"/>
    <lineage>
        <taxon>Bacteria</taxon>
        <taxon>Pseudomonadati</taxon>
        <taxon>Fibrobacterota</taxon>
        <taxon>Fibrobacteria</taxon>
        <taxon>Fibrobacterales</taxon>
        <taxon>Fibrobacteraceae</taxon>
        <taxon>Fibrobacter</taxon>
    </lineage>
</organism>
<dbReference type="Pfam" id="PF04402">
    <property type="entry name" value="SIMPL"/>
    <property type="match status" value="1"/>
</dbReference>
<dbReference type="PANTHER" id="PTHR34387:SF2">
    <property type="entry name" value="SLR1258 PROTEIN"/>
    <property type="match status" value="1"/>
</dbReference>
<dbReference type="Proteomes" id="UP000255423">
    <property type="component" value="Unassembled WGS sequence"/>
</dbReference>
<proteinExistence type="predicted"/>
<name>A0A380S5I2_FIBSU</name>
<dbReference type="EMBL" id="UHJL01000002">
    <property type="protein sequence ID" value="SUQ24395.1"/>
    <property type="molecule type" value="Genomic_DNA"/>
</dbReference>
<protein>
    <recommendedName>
        <fullName evidence="3">SIMPL domain-containing protein</fullName>
    </recommendedName>
</protein>
<dbReference type="InterPro" id="IPR016907">
    <property type="entry name" value="UCP029033"/>
</dbReference>
<dbReference type="AlphaFoldDB" id="A0A380S5I2"/>
<dbReference type="PANTHER" id="PTHR34387">
    <property type="entry name" value="SLR1258 PROTEIN"/>
    <property type="match status" value="1"/>
</dbReference>
<sequence>MSRVKEALLLAIGILGLGAFLYCAMIHTKDRDRVVSVRGLSEREVKADFVIWPIVYKEVGNDLSLIHDAVQTKNATLAKFLRDNGVDAAEISWSAPEIEDAQGERYGDNRRPFRYIATVVTTVASKNVDRVREIMGKQGELLKQGIAFSGDDYRYRKIYSFNGLNEIKPTMIDEANKNARAAAEKFATDSESKLGKIKTATQGQFSISDRDENTPFIKNVRVVTNVQYFLED</sequence>
<accession>A0A380S5I2</accession>
<gene>
    <name evidence="1" type="ORF">SAMN05661053_1795</name>
</gene>
<dbReference type="InterPro" id="IPR007497">
    <property type="entry name" value="SIMPL/DUF541"/>
</dbReference>
<evidence type="ECO:0000313" key="2">
    <source>
        <dbReference type="Proteomes" id="UP000255423"/>
    </source>
</evidence>
<evidence type="ECO:0000313" key="1">
    <source>
        <dbReference type="EMBL" id="SUQ24395.1"/>
    </source>
</evidence>
<reference evidence="1 2" key="1">
    <citation type="submission" date="2017-08" db="EMBL/GenBank/DDBJ databases">
        <authorList>
            <person name="de Groot N.N."/>
        </authorList>
    </citation>
    <scope>NUCLEOTIDE SEQUENCE [LARGE SCALE GENOMIC DNA]</scope>
    <source>
        <strain evidence="1 2">HM2</strain>
    </source>
</reference>